<dbReference type="EMBL" id="AMCI01008081">
    <property type="protein sequence ID" value="EJW91585.1"/>
    <property type="molecule type" value="Genomic_DNA"/>
</dbReference>
<organism evidence="1">
    <name type="scientific">gut metagenome</name>
    <dbReference type="NCBI Taxonomy" id="749906"/>
    <lineage>
        <taxon>unclassified sequences</taxon>
        <taxon>metagenomes</taxon>
        <taxon>organismal metagenomes</taxon>
    </lineage>
</organism>
<evidence type="ECO:0000313" key="1">
    <source>
        <dbReference type="EMBL" id="EJW91585.1"/>
    </source>
</evidence>
<sequence>MQCPFPNITVFGLLSDSNKFFPTLPCFFSNHRLNFISSVYSVYSVYSVFFVPSVVP</sequence>
<name>J9BVL7_9ZZZZ</name>
<gene>
    <name evidence="1" type="ORF">EVA_20309</name>
</gene>
<reference evidence="1" key="1">
    <citation type="journal article" date="2012" name="PLoS ONE">
        <title>Gene sets for utilization of primary and secondary nutrition supplies in the distal gut of endangered iberian lynx.</title>
        <authorList>
            <person name="Alcaide M."/>
            <person name="Messina E."/>
            <person name="Richter M."/>
            <person name="Bargiela R."/>
            <person name="Peplies J."/>
            <person name="Huws S.A."/>
            <person name="Newbold C.J."/>
            <person name="Golyshin P.N."/>
            <person name="Simon M.A."/>
            <person name="Lopez G."/>
            <person name="Yakimov M.M."/>
            <person name="Ferrer M."/>
        </authorList>
    </citation>
    <scope>NUCLEOTIDE SEQUENCE</scope>
</reference>
<accession>J9BVL7</accession>
<comment type="caution">
    <text evidence="1">The sequence shown here is derived from an EMBL/GenBank/DDBJ whole genome shotgun (WGS) entry which is preliminary data.</text>
</comment>
<protein>
    <submittedName>
        <fullName evidence="1">Uncharacterized protein</fullName>
    </submittedName>
</protein>
<dbReference type="AlphaFoldDB" id="J9BVL7"/>
<proteinExistence type="predicted"/>